<accession>A0ABT8DBP3</accession>
<reference evidence="2" key="1">
    <citation type="journal article" date="2019" name="Int. J. Syst. Evol. Microbiol.">
        <title>The Global Catalogue of Microorganisms (GCM) 10K type strain sequencing project: providing services to taxonomists for standard genome sequencing and annotation.</title>
        <authorList>
            <consortium name="The Broad Institute Genomics Platform"/>
            <consortium name="The Broad Institute Genome Sequencing Center for Infectious Disease"/>
            <person name="Wu L."/>
            <person name="Ma J."/>
        </authorList>
    </citation>
    <scope>NUCLEOTIDE SEQUENCE [LARGE SCALE GENOMIC DNA]</scope>
    <source>
        <strain evidence="2">CECT 8482</strain>
    </source>
</reference>
<organism evidence="1 2">
    <name type="scientific">Paracoccus cavernae</name>
    <dbReference type="NCBI Taxonomy" id="1571207"/>
    <lineage>
        <taxon>Bacteria</taxon>
        <taxon>Pseudomonadati</taxon>
        <taxon>Pseudomonadota</taxon>
        <taxon>Alphaproteobacteria</taxon>
        <taxon>Rhodobacterales</taxon>
        <taxon>Paracoccaceae</taxon>
        <taxon>Paracoccus</taxon>
    </lineage>
</organism>
<evidence type="ECO:0000313" key="1">
    <source>
        <dbReference type="EMBL" id="MDN3714110.1"/>
    </source>
</evidence>
<keyword evidence="2" id="KW-1185">Reference proteome</keyword>
<evidence type="ECO:0008006" key="3">
    <source>
        <dbReference type="Google" id="ProtNLM"/>
    </source>
</evidence>
<gene>
    <name evidence="1" type="ORF">QWZ10_24210</name>
</gene>
<name>A0ABT8DBP3_9RHOB</name>
<proteinExistence type="predicted"/>
<evidence type="ECO:0000313" key="2">
    <source>
        <dbReference type="Proteomes" id="UP001243846"/>
    </source>
</evidence>
<sequence length="292" mass="32708">MMRIWLKSLTQSTLDARLRVGADLETRIIERPGCWMKEAELQALSKDLRRVAEATLPREALSYGVFAADRSRMSDSIITLVYRRKDRHPIAFNALAVMDVPLNGQIQQVVHLGLVLVNPEARSKGLSWVLYGLTCLVIFLRNQLRPFWISNVTQVPAVVGLVSEGFSGVYPAPDGPQSPVSTSCNWRAIMEEHRHVFGVGKDAGFDEPHFIITNAYTGGSDGLKKTYAEAAKHRDEKYNTFCEQSLDYDRGDDFLQLGQMDLATARKYLTGAVPANPCAICWSRARWSGFRV</sequence>
<protein>
    <recommendedName>
        <fullName evidence="3">N-acetyltransferase domain-containing protein</fullName>
    </recommendedName>
</protein>
<comment type="caution">
    <text evidence="1">The sequence shown here is derived from an EMBL/GenBank/DDBJ whole genome shotgun (WGS) entry which is preliminary data.</text>
</comment>
<dbReference type="EMBL" id="JAUFRC010000003">
    <property type="protein sequence ID" value="MDN3714110.1"/>
    <property type="molecule type" value="Genomic_DNA"/>
</dbReference>
<dbReference type="Proteomes" id="UP001243846">
    <property type="component" value="Unassembled WGS sequence"/>
</dbReference>